<name>A0A8K0E1N1_9ROSA</name>
<keyword evidence="3" id="KW-0813">Transport</keyword>
<evidence type="ECO:0000313" key="13">
    <source>
        <dbReference type="EMBL" id="KAF3438661.1"/>
    </source>
</evidence>
<dbReference type="InterPro" id="IPR013057">
    <property type="entry name" value="AA_transpt_TM"/>
</dbReference>
<feature type="domain" description="Amino acid transporter transmembrane" evidence="12">
    <location>
        <begin position="49"/>
        <end position="310"/>
    </location>
</feature>
<dbReference type="GO" id="GO:0006865">
    <property type="term" value="P:amino acid transport"/>
    <property type="evidence" value="ECO:0007669"/>
    <property type="project" value="UniProtKB-KW"/>
</dbReference>
<dbReference type="OrthoDB" id="40134at2759"/>
<dbReference type="GO" id="GO:0012505">
    <property type="term" value="C:endomembrane system"/>
    <property type="evidence" value="ECO:0007669"/>
    <property type="project" value="UniProtKB-SubCell"/>
</dbReference>
<comment type="caution">
    <text evidence="13">The sequence shown here is derived from an EMBL/GenBank/DDBJ whole genome shotgun (WGS) entry which is preliminary data.</text>
</comment>
<reference evidence="13" key="1">
    <citation type="submission" date="2020-03" db="EMBL/GenBank/DDBJ databases">
        <title>A high-quality chromosome-level genome assembly of a woody plant with both climbing and erect habits, Rhamnella rubrinervis.</title>
        <authorList>
            <person name="Lu Z."/>
            <person name="Yang Y."/>
            <person name="Zhu X."/>
            <person name="Sun Y."/>
        </authorList>
    </citation>
    <scope>NUCLEOTIDE SEQUENCE</scope>
    <source>
        <strain evidence="13">BYM</strain>
        <tissue evidence="13">Leaf</tissue>
    </source>
</reference>
<comment type="similarity">
    <text evidence="2">Belongs to the amino acid/polyamine transporter 2 family. Amino acid/auxin permease (AAAP) (TC 2.A.18.1) subfamily.</text>
</comment>
<accession>A0A8K0E1N1</accession>
<dbReference type="PANTHER" id="PTHR48017">
    <property type="entry name" value="OS05G0424000 PROTEIN-RELATED"/>
    <property type="match status" value="1"/>
</dbReference>
<feature type="transmembrane region" description="Helical" evidence="11">
    <location>
        <begin position="44"/>
        <end position="68"/>
    </location>
</feature>
<sequence length="344" mass="38785">MEAEGKPSQSLSIEQGLENGGGHQAREYVLPSAHTIDHDSWQQVGLMLVTSFNCGYILSFQILSFHFFNGQRFIRYRDLMGHHFGREMYYVTWIFQFMTIILGNTGFILLGGRGLKEINSVFSDNPLRLQYFIIITGVAYCVFAIFIPTMSDMRIWLGPSTIVTFTYIVILLVLLAKDVGKSTNTKQDYDIKGSKVEKVFNGFSAISAIVVCNNPGLLPEIQSTLRKPAVTNMRKALYLQFTVGLVVYYGVSVLGYWAYGSTVSEYLPEELSGPRWVKVLINSTVFLQSIVSQHMFIAPVHEALDTSSTSFHGGLRKLVWIIYTYPSNLRVPKHDFHQGQGKDS</sequence>
<dbReference type="Pfam" id="PF01490">
    <property type="entry name" value="Aa_trans"/>
    <property type="match status" value="1"/>
</dbReference>
<feature type="transmembrane region" description="Helical" evidence="11">
    <location>
        <begin position="236"/>
        <end position="259"/>
    </location>
</feature>
<keyword evidence="6" id="KW-0029">Amino-acid transport</keyword>
<dbReference type="GO" id="GO:0009734">
    <property type="term" value="P:auxin-activated signaling pathway"/>
    <property type="evidence" value="ECO:0007669"/>
    <property type="project" value="UniProtKB-KW"/>
</dbReference>
<evidence type="ECO:0000256" key="7">
    <source>
        <dbReference type="ARBA" id="ARBA00022989"/>
    </source>
</evidence>
<evidence type="ECO:0000259" key="12">
    <source>
        <dbReference type="Pfam" id="PF01490"/>
    </source>
</evidence>
<keyword evidence="14" id="KW-1185">Reference proteome</keyword>
<keyword evidence="4 11" id="KW-0812">Transmembrane</keyword>
<organism evidence="13 14">
    <name type="scientific">Rhamnella rubrinervis</name>
    <dbReference type="NCBI Taxonomy" id="2594499"/>
    <lineage>
        <taxon>Eukaryota</taxon>
        <taxon>Viridiplantae</taxon>
        <taxon>Streptophyta</taxon>
        <taxon>Embryophyta</taxon>
        <taxon>Tracheophyta</taxon>
        <taxon>Spermatophyta</taxon>
        <taxon>Magnoliopsida</taxon>
        <taxon>eudicotyledons</taxon>
        <taxon>Gunneridae</taxon>
        <taxon>Pentapetalae</taxon>
        <taxon>rosids</taxon>
        <taxon>fabids</taxon>
        <taxon>Rosales</taxon>
        <taxon>Rhamnaceae</taxon>
        <taxon>rhamnoid group</taxon>
        <taxon>Rhamneae</taxon>
        <taxon>Rhamnella</taxon>
    </lineage>
</organism>
<dbReference type="EMBL" id="VOIH02000009">
    <property type="protein sequence ID" value="KAF3438661.1"/>
    <property type="molecule type" value="Genomic_DNA"/>
</dbReference>
<dbReference type="AlphaFoldDB" id="A0A8K0E1N1"/>
<evidence type="ECO:0000256" key="2">
    <source>
        <dbReference type="ARBA" id="ARBA00005590"/>
    </source>
</evidence>
<proteinExistence type="inferred from homology"/>
<evidence type="ECO:0000256" key="8">
    <source>
        <dbReference type="ARBA" id="ARBA00023136"/>
    </source>
</evidence>
<evidence type="ECO:0000256" key="10">
    <source>
        <dbReference type="ARBA" id="ARBA00045588"/>
    </source>
</evidence>
<evidence type="ECO:0000313" key="14">
    <source>
        <dbReference type="Proteomes" id="UP000796880"/>
    </source>
</evidence>
<evidence type="ECO:0000256" key="9">
    <source>
        <dbReference type="ARBA" id="ARBA00023294"/>
    </source>
</evidence>
<feature type="transmembrane region" description="Helical" evidence="11">
    <location>
        <begin position="88"/>
        <end position="110"/>
    </location>
</feature>
<comment type="subcellular location">
    <subcellularLocation>
        <location evidence="1">Endomembrane system</location>
        <topology evidence="1">Multi-pass membrane protein</topology>
    </subcellularLocation>
</comment>
<keyword evidence="7 11" id="KW-1133">Transmembrane helix</keyword>
<keyword evidence="9" id="KW-0927">Auxin signaling pathway</keyword>
<comment type="function">
    <text evidence="10">Carrier protein involved in proton-driven auxin influx. Mediates the formation of auxin gradient from developing leaves (site of auxin biosynthesis) to tips by contributing to the loading of auxin in vascular tissues and facilitating acropetal (base to tip) auxin transport within inner tissues of the root apex, and basipetal (tip to base) auxin transport within outer tissues of the root apex. May be involved in lateral roots and nodules formation.</text>
</comment>
<keyword evidence="5" id="KW-0769">Symport</keyword>
<dbReference type="GO" id="GO:0015293">
    <property type="term" value="F:symporter activity"/>
    <property type="evidence" value="ECO:0007669"/>
    <property type="project" value="UniProtKB-KW"/>
</dbReference>
<evidence type="ECO:0000256" key="3">
    <source>
        <dbReference type="ARBA" id="ARBA00022448"/>
    </source>
</evidence>
<feature type="transmembrane region" description="Helical" evidence="11">
    <location>
        <begin position="131"/>
        <end position="150"/>
    </location>
</feature>
<feature type="transmembrane region" description="Helical" evidence="11">
    <location>
        <begin position="156"/>
        <end position="176"/>
    </location>
</feature>
<evidence type="ECO:0000256" key="6">
    <source>
        <dbReference type="ARBA" id="ARBA00022970"/>
    </source>
</evidence>
<protein>
    <recommendedName>
        <fullName evidence="12">Amino acid transporter transmembrane domain-containing protein</fullName>
    </recommendedName>
</protein>
<evidence type="ECO:0000256" key="5">
    <source>
        <dbReference type="ARBA" id="ARBA00022847"/>
    </source>
</evidence>
<evidence type="ECO:0000256" key="4">
    <source>
        <dbReference type="ARBA" id="ARBA00022692"/>
    </source>
</evidence>
<dbReference type="Proteomes" id="UP000796880">
    <property type="component" value="Unassembled WGS sequence"/>
</dbReference>
<keyword evidence="8 11" id="KW-0472">Membrane</keyword>
<evidence type="ECO:0000256" key="11">
    <source>
        <dbReference type="SAM" id="Phobius"/>
    </source>
</evidence>
<gene>
    <name evidence="13" type="ORF">FNV43_RR21425</name>
</gene>
<evidence type="ECO:0000256" key="1">
    <source>
        <dbReference type="ARBA" id="ARBA00004127"/>
    </source>
</evidence>